<dbReference type="EMBL" id="JACYXC010000001">
    <property type="protein sequence ID" value="MBH5338248.1"/>
    <property type="molecule type" value="Genomic_DNA"/>
</dbReference>
<evidence type="ECO:0000313" key="3">
    <source>
        <dbReference type="Proteomes" id="UP000807371"/>
    </source>
</evidence>
<gene>
    <name evidence="2" type="ORF">IHE55_27060</name>
</gene>
<dbReference type="SUPFAM" id="SSF55945">
    <property type="entry name" value="TATA-box binding protein-like"/>
    <property type="match status" value="1"/>
</dbReference>
<protein>
    <recommendedName>
        <fullName evidence="1">DNA-3-methyladenine glycosylase AlkA N-terminal domain-containing protein</fullName>
    </recommendedName>
</protein>
<evidence type="ECO:0000259" key="1">
    <source>
        <dbReference type="SMART" id="SM01009"/>
    </source>
</evidence>
<reference evidence="2 3" key="1">
    <citation type="submission" date="2020-09" db="EMBL/GenBank/DDBJ databases">
        <title>Biosynthesis of the nuclear factor of activated T cells inhibitor NFAT-133 and its congeners in Streptomyces pactum.</title>
        <authorList>
            <person name="Zhou W."/>
            <person name="Posri P."/>
            <person name="Abugrain M.E."/>
            <person name="Weisberg A.J."/>
            <person name="Chang J.H."/>
            <person name="Mahmud T."/>
        </authorList>
    </citation>
    <scope>NUCLEOTIDE SEQUENCE [LARGE SCALE GENOMIC DNA]</scope>
    <source>
        <strain evidence="2 3">ATCC 27456</strain>
    </source>
</reference>
<organism evidence="2 3">
    <name type="scientific">Streptomyces pactum</name>
    <dbReference type="NCBI Taxonomy" id="68249"/>
    <lineage>
        <taxon>Bacteria</taxon>
        <taxon>Bacillati</taxon>
        <taxon>Actinomycetota</taxon>
        <taxon>Actinomycetes</taxon>
        <taxon>Kitasatosporales</taxon>
        <taxon>Streptomycetaceae</taxon>
        <taxon>Streptomyces</taxon>
    </lineage>
</organism>
<dbReference type="SMART" id="SM01009">
    <property type="entry name" value="AlkA_N"/>
    <property type="match status" value="1"/>
</dbReference>
<sequence>MGELFDYLERRAVRGVEEVTVAERGAGGPPRTAGGAGSTAAPCGCRTGVGVAEVAEGPADRGWLACRLHLSELRDLTTATQRMRRLFDLDADPYAVAERLGSDPVLGPLVARRPGMRAPGAADPRELAVRAVLARVTAAGGRRADEALVAAYGDPLPAPGWGPRVRPGGAG</sequence>
<proteinExistence type="predicted"/>
<dbReference type="InterPro" id="IPR010316">
    <property type="entry name" value="AlkA_N"/>
</dbReference>
<keyword evidence="3" id="KW-1185">Reference proteome</keyword>
<dbReference type="Gene3D" id="3.30.310.20">
    <property type="entry name" value="DNA-3-methyladenine glycosylase AlkA, N-terminal domain"/>
    <property type="match status" value="1"/>
</dbReference>
<dbReference type="InterPro" id="IPR037046">
    <property type="entry name" value="AlkA_N_sf"/>
</dbReference>
<comment type="caution">
    <text evidence="2">The sequence shown here is derived from an EMBL/GenBank/DDBJ whole genome shotgun (WGS) entry which is preliminary data.</text>
</comment>
<feature type="domain" description="DNA-3-methyladenine glycosylase AlkA N-terminal" evidence="1">
    <location>
        <begin position="1"/>
        <end position="123"/>
    </location>
</feature>
<evidence type="ECO:0000313" key="2">
    <source>
        <dbReference type="EMBL" id="MBH5338248.1"/>
    </source>
</evidence>
<name>A0ABS0NSR2_9ACTN</name>
<dbReference type="RefSeq" id="WP_197992327.1">
    <property type="nucleotide sequence ID" value="NZ_JACYXC010000001.1"/>
</dbReference>
<dbReference type="Proteomes" id="UP000807371">
    <property type="component" value="Unassembled WGS sequence"/>
</dbReference>
<dbReference type="Pfam" id="PF06029">
    <property type="entry name" value="AlkA_N"/>
    <property type="match status" value="1"/>
</dbReference>
<accession>A0ABS0NSR2</accession>